<dbReference type="Proteomes" id="UP001229251">
    <property type="component" value="Unassembled WGS sequence"/>
</dbReference>
<gene>
    <name evidence="1" type="ORF">QP433_04910</name>
</gene>
<dbReference type="EMBL" id="JASOOE010000007">
    <property type="protein sequence ID" value="MDK7187315.1"/>
    <property type="molecule type" value="Genomic_DNA"/>
</dbReference>
<organism evidence="1 2">
    <name type="scientific">Facklamia hominis</name>
    <dbReference type="NCBI Taxonomy" id="178214"/>
    <lineage>
        <taxon>Bacteria</taxon>
        <taxon>Bacillati</taxon>
        <taxon>Bacillota</taxon>
        <taxon>Bacilli</taxon>
        <taxon>Lactobacillales</taxon>
        <taxon>Aerococcaceae</taxon>
        <taxon>Facklamia</taxon>
    </lineage>
</organism>
<evidence type="ECO:0000313" key="2">
    <source>
        <dbReference type="Proteomes" id="UP001229251"/>
    </source>
</evidence>
<evidence type="ECO:0000313" key="1">
    <source>
        <dbReference type="EMBL" id="MDK7187315.1"/>
    </source>
</evidence>
<comment type="caution">
    <text evidence="1">The sequence shown here is derived from an EMBL/GenBank/DDBJ whole genome shotgun (WGS) entry which is preliminary data.</text>
</comment>
<sequence length="54" mass="6264">MITDSWQAMRRFMEDYQQSIDATKKEPSPFQLLSSFAYSYPSASKGRSAYLIAY</sequence>
<name>A0AAJ1Q4K2_9LACT</name>
<dbReference type="RefSeq" id="WP_285065766.1">
    <property type="nucleotide sequence ID" value="NZ_JASOOE010000007.1"/>
</dbReference>
<accession>A0AAJ1Q4K2</accession>
<reference evidence="1" key="1">
    <citation type="submission" date="2023-05" db="EMBL/GenBank/DDBJ databases">
        <title>Cataloging the Phylogenetic Diversity of Human Bladder Bacteria.</title>
        <authorList>
            <person name="Du J."/>
        </authorList>
    </citation>
    <scope>NUCLEOTIDE SEQUENCE</scope>
    <source>
        <strain evidence="1">UMB1231</strain>
    </source>
</reference>
<dbReference type="AlphaFoldDB" id="A0AAJ1Q4K2"/>
<protein>
    <submittedName>
        <fullName evidence="1">Uncharacterized protein</fullName>
    </submittedName>
</protein>
<proteinExistence type="predicted"/>